<evidence type="ECO:0000313" key="5">
    <source>
        <dbReference type="EMBL" id="CAB5074036.1"/>
    </source>
</evidence>
<dbReference type="PANTHER" id="PTHR33990:SF2">
    <property type="entry name" value="PHNB-LIKE DOMAIN-CONTAINING PROTEIN"/>
    <property type="match status" value="1"/>
</dbReference>
<dbReference type="SUPFAM" id="SSF54593">
    <property type="entry name" value="Glyoxalase/Bleomycin resistance protein/Dihydroxybiphenyl dioxygenase"/>
    <property type="match status" value="1"/>
</dbReference>
<dbReference type="InterPro" id="IPR029068">
    <property type="entry name" value="Glyas_Bleomycin-R_OHBP_Dase"/>
</dbReference>
<dbReference type="InterPro" id="IPR028973">
    <property type="entry name" value="PhnB-like"/>
</dbReference>
<evidence type="ECO:0000313" key="4">
    <source>
        <dbReference type="EMBL" id="CAB4843192.1"/>
    </source>
</evidence>
<dbReference type="EMBL" id="CAFBRC010000025">
    <property type="protein sequence ID" value="CAB5074036.1"/>
    <property type="molecule type" value="Genomic_DNA"/>
</dbReference>
<evidence type="ECO:0000259" key="1">
    <source>
        <dbReference type="Pfam" id="PF06983"/>
    </source>
</evidence>
<sequence>MTEKATLTTFLWFEKDLEEALDFYSATFKDVVIHSKNRMSEDGPLFTSDFSILGHEFIGLNWGGGPKFNDSISLLISCDGQEEVDFYWDALTREGEPGQCGWLKDKYGLSWQVTPRQMRDYLGDPDPAKAQYAMEALRKMGKIVLRDLYE</sequence>
<dbReference type="EMBL" id="CAFBAA010000018">
    <property type="protein sequence ID" value="CAB4843192.1"/>
    <property type="molecule type" value="Genomic_DNA"/>
</dbReference>
<dbReference type="EMBL" id="CAEZXB010000006">
    <property type="protein sequence ID" value="CAB4671984.1"/>
    <property type="molecule type" value="Genomic_DNA"/>
</dbReference>
<dbReference type="PIRSF" id="PIRSF021700">
    <property type="entry name" value="3_dmu_93_MTrfase"/>
    <property type="match status" value="1"/>
</dbReference>
<dbReference type="Gene3D" id="3.10.180.10">
    <property type="entry name" value="2,3-Dihydroxybiphenyl 1,2-Dioxygenase, domain 1"/>
    <property type="match status" value="1"/>
</dbReference>
<dbReference type="Pfam" id="PF06983">
    <property type="entry name" value="3-dmu-9_3-mt"/>
    <property type="match status" value="1"/>
</dbReference>
<accession>A0A6J6MGF1</accession>
<protein>
    <submittedName>
        <fullName evidence="2">Unannotated protein</fullName>
    </submittedName>
</protein>
<dbReference type="AlphaFoldDB" id="A0A6J6MGF1"/>
<dbReference type="CDD" id="cd06588">
    <property type="entry name" value="PhnB_like"/>
    <property type="match status" value="1"/>
</dbReference>
<evidence type="ECO:0000313" key="2">
    <source>
        <dbReference type="EMBL" id="CAB4671984.1"/>
    </source>
</evidence>
<evidence type="ECO:0000313" key="3">
    <source>
        <dbReference type="EMBL" id="CAB4707898.1"/>
    </source>
</evidence>
<dbReference type="EMBL" id="CAEZXN010000055">
    <property type="protein sequence ID" value="CAB4707898.1"/>
    <property type="molecule type" value="Genomic_DNA"/>
</dbReference>
<organism evidence="2">
    <name type="scientific">freshwater metagenome</name>
    <dbReference type="NCBI Taxonomy" id="449393"/>
    <lineage>
        <taxon>unclassified sequences</taxon>
        <taxon>metagenomes</taxon>
        <taxon>ecological metagenomes</taxon>
    </lineage>
</organism>
<gene>
    <name evidence="2" type="ORF">UFOPK2342_00504</name>
    <name evidence="3" type="ORF">UFOPK2423_01551</name>
    <name evidence="4" type="ORF">UFOPK3266_00826</name>
    <name evidence="5" type="ORF">UFOPK4367_00531</name>
</gene>
<reference evidence="2" key="1">
    <citation type="submission" date="2020-05" db="EMBL/GenBank/DDBJ databases">
        <authorList>
            <person name="Chiriac C."/>
            <person name="Salcher M."/>
            <person name="Ghai R."/>
            <person name="Kavagutti S V."/>
        </authorList>
    </citation>
    <scope>NUCLEOTIDE SEQUENCE</scope>
</reference>
<feature type="domain" description="PhnB-like" evidence="1">
    <location>
        <begin position="7"/>
        <end position="114"/>
    </location>
</feature>
<dbReference type="InterPro" id="IPR009725">
    <property type="entry name" value="3_dmu_93_MTrfase"/>
</dbReference>
<proteinExistence type="predicted"/>
<name>A0A6J6MGF1_9ZZZZ</name>
<dbReference type="PANTHER" id="PTHR33990">
    <property type="entry name" value="PROTEIN YJDN-RELATED"/>
    <property type="match status" value="1"/>
</dbReference>